<keyword evidence="3" id="KW-0443">Lipid metabolism</keyword>
<dbReference type="Gene3D" id="3.40.50.1820">
    <property type="entry name" value="alpha/beta hydrolase"/>
    <property type="match status" value="1"/>
</dbReference>
<keyword evidence="2" id="KW-0442">Lipid degradation</keyword>
<evidence type="ECO:0000256" key="1">
    <source>
        <dbReference type="ARBA" id="ARBA00022801"/>
    </source>
</evidence>
<accession>A0ABR8KJV1</accession>
<keyword evidence="7" id="KW-1185">Reference proteome</keyword>
<dbReference type="Pfam" id="PF07176">
    <property type="entry name" value="DUF1400"/>
    <property type="match status" value="1"/>
</dbReference>
<sequence>MKLLTQAKCIHKQQKIIANPDRKLLAKFGLVLGGMVSAIASAIPACGAERISFYYAPFGQFDLPVNSLETFAKKGKIDSDFAYYAKFANSEELASLRDLLQRRFDVTPTLVSQFTYSPVGETVMKRLGNDFQTGSQQNGFYALRSAFILAAADPDGLTLVNVLRKYPSHTIWFNLPRVRGIVSSLSGILKQRDSLIAAIQQDAIAQASQTPIDFSQRSDLRKGGSFTWQKETLNLNDQSRNRQLLVDFYLPQPKNGDVNPTPIPVIVISHGIASDRQSFAYLAEHLASYGFAVAAIEHPDTNAKKYQDYFSGLASPPSAMAAIDRPLDVKFLLDELQRLSQSDSRFRGRLNLDRVGAIGQSLGGYTVLALAGAAINFQQVHKDCNPNNSLNLSLLIQCRVDELAPKDYLLKDDRIKAVIAMNPLDSTVFGQSGLEQIKIPVMLVSGSDDIFAPAVPEQIRPFSWLTASDKYLVLMDKATHFSLLKTDSGRGVLPVPPEFIGPNPAIAQSYAKALSVAFFKTHIANQPDYRFYLSASYAKSVSQSPINLELVRSFASTNALLNKK</sequence>
<dbReference type="PANTHER" id="PTHR10272">
    <property type="entry name" value="PLATELET-ACTIVATING FACTOR ACETYLHYDROLASE"/>
    <property type="match status" value="1"/>
</dbReference>
<feature type="domain" description="DUF1400" evidence="5">
    <location>
        <begin position="48"/>
        <end position="174"/>
    </location>
</feature>
<feature type="transmembrane region" description="Helical" evidence="4">
    <location>
        <begin position="24"/>
        <end position="43"/>
    </location>
</feature>
<evidence type="ECO:0000313" key="7">
    <source>
        <dbReference type="Proteomes" id="UP000637383"/>
    </source>
</evidence>
<name>A0ABR8KJV1_9NOSO</name>
<dbReference type="InterPro" id="IPR010802">
    <property type="entry name" value="DUF1400"/>
</dbReference>
<evidence type="ECO:0000259" key="5">
    <source>
        <dbReference type="Pfam" id="PF07176"/>
    </source>
</evidence>
<dbReference type="RefSeq" id="WP_190959676.1">
    <property type="nucleotide sequence ID" value="NZ_JACJTU010000072.1"/>
</dbReference>
<dbReference type="PANTHER" id="PTHR10272:SF13">
    <property type="entry name" value="POLY(ETHYLENE TEREPHTHALATE) HYDROLASE"/>
    <property type="match status" value="1"/>
</dbReference>
<comment type="caution">
    <text evidence="6">The sequence shown here is derived from an EMBL/GenBank/DDBJ whole genome shotgun (WGS) entry which is preliminary data.</text>
</comment>
<proteinExistence type="predicted"/>
<evidence type="ECO:0000256" key="4">
    <source>
        <dbReference type="SAM" id="Phobius"/>
    </source>
</evidence>
<evidence type="ECO:0000313" key="6">
    <source>
        <dbReference type="EMBL" id="MBD2739169.1"/>
    </source>
</evidence>
<dbReference type="EMBL" id="JACJTU010000072">
    <property type="protein sequence ID" value="MBD2739169.1"/>
    <property type="molecule type" value="Genomic_DNA"/>
</dbReference>
<dbReference type="SUPFAM" id="SSF53474">
    <property type="entry name" value="alpha/beta-Hydrolases"/>
    <property type="match status" value="1"/>
</dbReference>
<reference evidence="6 7" key="1">
    <citation type="journal article" date="2020" name="ISME J.">
        <title>Comparative genomics reveals insights into cyanobacterial evolution and habitat adaptation.</title>
        <authorList>
            <person name="Chen M.Y."/>
            <person name="Teng W.K."/>
            <person name="Zhao L."/>
            <person name="Hu C.X."/>
            <person name="Zhou Y.K."/>
            <person name="Han B.P."/>
            <person name="Song L.R."/>
            <person name="Shu W.S."/>
        </authorList>
    </citation>
    <scope>NUCLEOTIDE SEQUENCE [LARGE SCALE GENOMIC DNA]</scope>
    <source>
        <strain evidence="6 7">FACHB-159</strain>
    </source>
</reference>
<keyword evidence="4" id="KW-0472">Membrane</keyword>
<gene>
    <name evidence="6" type="ORF">H6H03_35805</name>
</gene>
<dbReference type="GO" id="GO:0016787">
    <property type="term" value="F:hydrolase activity"/>
    <property type="evidence" value="ECO:0007669"/>
    <property type="project" value="UniProtKB-KW"/>
</dbReference>
<keyword evidence="1 6" id="KW-0378">Hydrolase</keyword>
<keyword evidence="4" id="KW-0812">Transmembrane</keyword>
<protein>
    <submittedName>
        <fullName evidence="6">Alpha/beta hydrolase</fullName>
    </submittedName>
</protein>
<dbReference type="Proteomes" id="UP000637383">
    <property type="component" value="Unassembled WGS sequence"/>
</dbReference>
<dbReference type="Pfam" id="PF03403">
    <property type="entry name" value="PAF-AH_p_II"/>
    <property type="match status" value="1"/>
</dbReference>
<dbReference type="InterPro" id="IPR029058">
    <property type="entry name" value="AB_hydrolase_fold"/>
</dbReference>
<keyword evidence="4" id="KW-1133">Transmembrane helix</keyword>
<evidence type="ECO:0000256" key="3">
    <source>
        <dbReference type="ARBA" id="ARBA00023098"/>
    </source>
</evidence>
<organism evidence="6 7">
    <name type="scientific">Nostoc paludosum FACHB-159</name>
    <dbReference type="NCBI Taxonomy" id="2692908"/>
    <lineage>
        <taxon>Bacteria</taxon>
        <taxon>Bacillati</taxon>
        <taxon>Cyanobacteriota</taxon>
        <taxon>Cyanophyceae</taxon>
        <taxon>Nostocales</taxon>
        <taxon>Nostocaceae</taxon>
        <taxon>Nostoc</taxon>
    </lineage>
</organism>
<evidence type="ECO:0000256" key="2">
    <source>
        <dbReference type="ARBA" id="ARBA00022963"/>
    </source>
</evidence>